<keyword evidence="5" id="KW-0175">Coiled coil</keyword>
<evidence type="ECO:0000256" key="1">
    <source>
        <dbReference type="ARBA" id="ARBA00022723"/>
    </source>
</evidence>
<dbReference type="PROSITE" id="PS50119">
    <property type="entry name" value="ZF_BBOX"/>
    <property type="match status" value="1"/>
</dbReference>
<dbReference type="PROSITE" id="PS00518">
    <property type="entry name" value="ZF_RING_1"/>
    <property type="match status" value="1"/>
</dbReference>
<keyword evidence="9" id="KW-1185">Reference proteome</keyword>
<dbReference type="InterPro" id="IPR017907">
    <property type="entry name" value="Znf_RING_CS"/>
</dbReference>
<dbReference type="InterPro" id="IPR027370">
    <property type="entry name" value="Znf-RING_euk"/>
</dbReference>
<reference evidence="8" key="3">
    <citation type="submission" date="2025-08" db="UniProtKB">
        <authorList>
            <consortium name="Ensembl"/>
        </authorList>
    </citation>
    <scope>IDENTIFICATION</scope>
</reference>
<dbReference type="eggNOG" id="KOG2177">
    <property type="taxonomic scope" value="Eukaryota"/>
</dbReference>
<dbReference type="InterPro" id="IPR001841">
    <property type="entry name" value="Znf_RING"/>
</dbReference>
<reference evidence="8" key="4">
    <citation type="submission" date="2025-09" db="UniProtKB">
        <authorList>
            <consortium name="Ensembl"/>
        </authorList>
    </citation>
    <scope>IDENTIFICATION</scope>
</reference>
<dbReference type="PANTHER" id="PTHR24103">
    <property type="entry name" value="E3 UBIQUITIN-PROTEIN LIGASE TRIM"/>
    <property type="match status" value="1"/>
</dbReference>
<dbReference type="Gene3D" id="3.30.40.10">
    <property type="entry name" value="Zinc/RING finger domain, C3HC4 (zinc finger)"/>
    <property type="match status" value="1"/>
</dbReference>
<dbReference type="SMART" id="SM00336">
    <property type="entry name" value="BBOX"/>
    <property type="match status" value="1"/>
</dbReference>
<dbReference type="Pfam" id="PF13445">
    <property type="entry name" value="zf-RING_UBOX"/>
    <property type="match status" value="1"/>
</dbReference>
<proteinExistence type="predicted"/>
<dbReference type="Pfam" id="PF00643">
    <property type="entry name" value="zf-B_box"/>
    <property type="match status" value="1"/>
</dbReference>
<dbReference type="InterPro" id="IPR050143">
    <property type="entry name" value="TRIM/RBCC"/>
</dbReference>
<feature type="coiled-coil region" evidence="5">
    <location>
        <begin position="124"/>
        <end position="173"/>
    </location>
</feature>
<dbReference type="OMA" id="EERTLIC"/>
<dbReference type="Proteomes" id="UP000007267">
    <property type="component" value="Unassembled WGS sequence"/>
</dbReference>
<dbReference type="EMBL" id="AGCU01176140">
    <property type="status" value="NOT_ANNOTATED_CDS"/>
    <property type="molecule type" value="Genomic_DNA"/>
</dbReference>
<name>K7G8R6_PELSI</name>
<evidence type="ECO:0000313" key="8">
    <source>
        <dbReference type="Ensembl" id="ENSPSIP00000016677.1"/>
    </source>
</evidence>
<dbReference type="GO" id="GO:0004842">
    <property type="term" value="F:ubiquitin-protein transferase activity"/>
    <property type="evidence" value="ECO:0007669"/>
    <property type="project" value="InterPro"/>
</dbReference>
<dbReference type="InterPro" id="IPR003613">
    <property type="entry name" value="Ubox_domain"/>
</dbReference>
<feature type="domain" description="RING-type" evidence="6">
    <location>
        <begin position="16"/>
        <end position="56"/>
    </location>
</feature>
<dbReference type="PROSITE" id="PS50089">
    <property type="entry name" value="ZF_RING_2"/>
    <property type="match status" value="1"/>
</dbReference>
<keyword evidence="3" id="KW-0862">Zinc</keyword>
<feature type="domain" description="B box-type" evidence="7">
    <location>
        <begin position="84"/>
        <end position="120"/>
    </location>
</feature>
<organism evidence="8 9">
    <name type="scientific">Pelodiscus sinensis</name>
    <name type="common">Chinese softshell turtle</name>
    <name type="synonym">Trionyx sinensis</name>
    <dbReference type="NCBI Taxonomy" id="13735"/>
    <lineage>
        <taxon>Eukaryota</taxon>
        <taxon>Metazoa</taxon>
        <taxon>Chordata</taxon>
        <taxon>Craniata</taxon>
        <taxon>Vertebrata</taxon>
        <taxon>Euteleostomi</taxon>
        <taxon>Archelosauria</taxon>
        <taxon>Testudinata</taxon>
        <taxon>Testudines</taxon>
        <taxon>Cryptodira</taxon>
        <taxon>Trionychia</taxon>
        <taxon>Trionychidae</taxon>
        <taxon>Pelodiscus</taxon>
    </lineage>
</organism>
<dbReference type="InterPro" id="IPR000315">
    <property type="entry name" value="Znf_B-box"/>
</dbReference>
<dbReference type="Gene3D" id="3.30.160.60">
    <property type="entry name" value="Classic Zinc Finger"/>
    <property type="match status" value="1"/>
</dbReference>
<evidence type="ECO:0000259" key="7">
    <source>
        <dbReference type="PROSITE" id="PS50119"/>
    </source>
</evidence>
<evidence type="ECO:0000256" key="5">
    <source>
        <dbReference type="SAM" id="Coils"/>
    </source>
</evidence>
<dbReference type="SMART" id="SM00504">
    <property type="entry name" value="Ubox"/>
    <property type="match status" value="1"/>
</dbReference>
<dbReference type="GO" id="GO:0008270">
    <property type="term" value="F:zinc ion binding"/>
    <property type="evidence" value="ECO:0007669"/>
    <property type="project" value="UniProtKB-KW"/>
</dbReference>
<sequence>MSGSSPVQQIQDEVTCSICLEPFKDPVILDCGHNFCQACITNYWKASGAGICPQCRQSLPEGELRPNKELKAVADRVKGLDGDCKKHGERFSLFCQEERTLICKVCRESWQHRAHRVLPIEAAAEEFKEQLVRHQNGFQHAREKRERRAAAEERKYQILLEQTEREKKEIVSEFKQVHQILTHGEKLTCNKLEGTKKDLVKARNKNTEGLLRLDNLIDEIRQKCQQQGIEVLQVRQVKNMSNTQWYLGS</sequence>
<evidence type="ECO:0000256" key="4">
    <source>
        <dbReference type="PROSITE-ProRule" id="PRU00024"/>
    </source>
</evidence>
<dbReference type="SUPFAM" id="SSF57850">
    <property type="entry name" value="RING/U-box"/>
    <property type="match status" value="1"/>
</dbReference>
<keyword evidence="2 4" id="KW-0863">Zinc-finger</keyword>
<keyword evidence="1" id="KW-0479">Metal-binding</keyword>
<dbReference type="SMART" id="SM00184">
    <property type="entry name" value="RING"/>
    <property type="match status" value="1"/>
</dbReference>
<dbReference type="EMBL" id="AGCU01176138">
    <property type="status" value="NOT_ANNOTATED_CDS"/>
    <property type="molecule type" value="Genomic_DNA"/>
</dbReference>
<dbReference type="HOGENOM" id="CLU_013137_6_1_1"/>
<evidence type="ECO:0000256" key="3">
    <source>
        <dbReference type="ARBA" id="ARBA00022833"/>
    </source>
</evidence>
<dbReference type="AlphaFoldDB" id="K7G8R6"/>
<dbReference type="InterPro" id="IPR013083">
    <property type="entry name" value="Znf_RING/FYVE/PHD"/>
</dbReference>
<dbReference type="SUPFAM" id="SSF57845">
    <property type="entry name" value="B-box zinc-binding domain"/>
    <property type="match status" value="1"/>
</dbReference>
<evidence type="ECO:0000259" key="6">
    <source>
        <dbReference type="PROSITE" id="PS50089"/>
    </source>
</evidence>
<reference evidence="9" key="1">
    <citation type="submission" date="2011-10" db="EMBL/GenBank/DDBJ databases">
        <authorList>
            <consortium name="Soft-shell Turtle Genome Consortium"/>
        </authorList>
    </citation>
    <scope>NUCLEOTIDE SEQUENCE [LARGE SCALE GENOMIC DNA]</scope>
    <source>
        <strain evidence="9">Daiwa-1</strain>
    </source>
</reference>
<dbReference type="GO" id="GO:0016567">
    <property type="term" value="P:protein ubiquitination"/>
    <property type="evidence" value="ECO:0007669"/>
    <property type="project" value="InterPro"/>
</dbReference>
<reference evidence="9" key="2">
    <citation type="journal article" date="2013" name="Nat. Genet.">
        <title>The draft genomes of soft-shell turtle and green sea turtle yield insights into the development and evolution of the turtle-specific body plan.</title>
        <authorList>
            <person name="Wang Z."/>
            <person name="Pascual-Anaya J."/>
            <person name="Zadissa A."/>
            <person name="Li W."/>
            <person name="Niimura Y."/>
            <person name="Huang Z."/>
            <person name="Li C."/>
            <person name="White S."/>
            <person name="Xiong Z."/>
            <person name="Fang D."/>
            <person name="Wang B."/>
            <person name="Ming Y."/>
            <person name="Chen Y."/>
            <person name="Zheng Y."/>
            <person name="Kuraku S."/>
            <person name="Pignatelli M."/>
            <person name="Herrero J."/>
            <person name="Beal K."/>
            <person name="Nozawa M."/>
            <person name="Li Q."/>
            <person name="Wang J."/>
            <person name="Zhang H."/>
            <person name="Yu L."/>
            <person name="Shigenobu S."/>
            <person name="Wang J."/>
            <person name="Liu J."/>
            <person name="Flicek P."/>
            <person name="Searle S."/>
            <person name="Wang J."/>
            <person name="Kuratani S."/>
            <person name="Yin Y."/>
            <person name="Aken B."/>
            <person name="Zhang G."/>
            <person name="Irie N."/>
        </authorList>
    </citation>
    <scope>NUCLEOTIDE SEQUENCE [LARGE SCALE GENOMIC DNA]</scope>
    <source>
        <strain evidence="9">Daiwa-1</strain>
    </source>
</reference>
<evidence type="ECO:0000313" key="9">
    <source>
        <dbReference type="Proteomes" id="UP000007267"/>
    </source>
</evidence>
<accession>K7G8R6</accession>
<protein>
    <submittedName>
        <fullName evidence="8">Uncharacterized protein</fullName>
    </submittedName>
</protein>
<evidence type="ECO:0000256" key="2">
    <source>
        <dbReference type="ARBA" id="ARBA00022771"/>
    </source>
</evidence>
<dbReference type="CDD" id="cd19760">
    <property type="entry name" value="Bbox2_TRIM4-like"/>
    <property type="match status" value="1"/>
</dbReference>
<dbReference type="EMBL" id="AGCU01176139">
    <property type="status" value="NOT_ANNOTATED_CDS"/>
    <property type="molecule type" value="Genomic_DNA"/>
</dbReference>
<dbReference type="Ensembl" id="ENSPSIT00000016753.1">
    <property type="protein sequence ID" value="ENSPSIP00000016677.1"/>
    <property type="gene ID" value="ENSPSIG00000014867.1"/>
</dbReference>
<dbReference type="GeneTree" id="ENSGT01030000234669"/>